<dbReference type="EMBL" id="CP019791">
    <property type="protein sequence ID" value="AQT69808.1"/>
    <property type="molecule type" value="Genomic_DNA"/>
</dbReference>
<dbReference type="OrthoDB" id="6387072at2"/>
<sequence precursor="true">MKRLLIVLMYLAFCTPCVLGDTDWTNDGVDRAWGNPANWNNGLPASTAKTAVRGNFADDGPVIYSGTDAFTKELVVGDWSSPSDSVEIKAGSLTVDSWFILAYGSNNEGTFNVNGGTTTCRQKLSVGRDGVGRINMTDGVITVAGTLGLATNGGTGRIQLDGGTITCGSLNITAGGYVDITAGTLVVDGNVSSAIGDYINASQITAYDGTGTVHYDYHMTNPYKTTVWAEPQQMGNGDVDGDGYVNETDMMLFLAQWLDPNPDPDADFTNDGNVDMNDFSILAKNWHHNEYSRTLTGKIMCGYQGWFNAPGDGANRGWVHWGTSNRFEPGYCTVDWWPDMSELDPDEKFATGFKYADGSTASVFSSFNEKTVLRHFSWMDEYGIDGVFLQRFVSETTPGSTARNHRDQVMLHCRKGANLHKRAWAMMYDLSSSLTGPQLKQKVIDDWKHLVDTYRLTQDPADSAYLHHNGKPVVAVWGLGFNRSYEGQDTYDIINFLKNDPVYGGCTVMIGVDNEWRYRKNTDAWFGQIVDLADIISPWAVGRYGSIYQGELNNFTSNYTVPDQSWCNTNGKDYLPVVFPGFSWQNLKGEKWDHIPRLGGRFLWRQYYKAINDAGATMIYQAMFDEVDEGTAIFKVTNNPPVEEQPYSVYSNPFLPTGNAQYAPYDFSDASLPSDHYLWLVGQGTRMLRGEIPLSETLPSR</sequence>
<dbReference type="InterPro" id="IPR036439">
    <property type="entry name" value="Dockerin_dom_sf"/>
</dbReference>
<keyword evidence="3" id="KW-1185">Reference proteome</keyword>
<dbReference type="RefSeq" id="WP_146663458.1">
    <property type="nucleotide sequence ID" value="NZ_CP019791.1"/>
</dbReference>
<feature type="chain" id="PRO_5012527465" description="Dockerin domain-containing protein" evidence="1">
    <location>
        <begin position="20"/>
        <end position="701"/>
    </location>
</feature>
<gene>
    <name evidence="2" type="ORF">STSP2_03005</name>
</gene>
<dbReference type="InterPro" id="IPR002105">
    <property type="entry name" value="Dockerin_1_rpt"/>
</dbReference>
<evidence type="ECO:0008006" key="4">
    <source>
        <dbReference type="Google" id="ProtNLM"/>
    </source>
</evidence>
<dbReference type="STRING" id="1936003.STSP2_03005"/>
<dbReference type="KEGG" id="alus:STSP2_03005"/>
<dbReference type="Gene3D" id="3.20.20.80">
    <property type="entry name" value="Glycosidases"/>
    <property type="match status" value="1"/>
</dbReference>
<organism evidence="2 3">
    <name type="scientific">Anaerohalosphaera lusitana</name>
    <dbReference type="NCBI Taxonomy" id="1936003"/>
    <lineage>
        <taxon>Bacteria</taxon>
        <taxon>Pseudomonadati</taxon>
        <taxon>Planctomycetota</taxon>
        <taxon>Phycisphaerae</taxon>
        <taxon>Sedimentisphaerales</taxon>
        <taxon>Anaerohalosphaeraceae</taxon>
        <taxon>Anaerohalosphaera</taxon>
    </lineage>
</organism>
<dbReference type="AlphaFoldDB" id="A0A1U9NQ14"/>
<evidence type="ECO:0000256" key="1">
    <source>
        <dbReference type="SAM" id="SignalP"/>
    </source>
</evidence>
<dbReference type="Pfam" id="PF00404">
    <property type="entry name" value="Dockerin_1"/>
    <property type="match status" value="1"/>
</dbReference>
<evidence type="ECO:0000313" key="3">
    <source>
        <dbReference type="Proteomes" id="UP000189674"/>
    </source>
</evidence>
<dbReference type="GO" id="GO:0000272">
    <property type="term" value="P:polysaccharide catabolic process"/>
    <property type="evidence" value="ECO:0007669"/>
    <property type="project" value="InterPro"/>
</dbReference>
<dbReference type="InterPro" id="IPR018247">
    <property type="entry name" value="EF_Hand_1_Ca_BS"/>
</dbReference>
<reference evidence="3" key="1">
    <citation type="submission" date="2017-02" db="EMBL/GenBank/DDBJ databases">
        <title>Comparative genomics and description of representatives of a novel lineage of planctomycetes thriving in anoxic sediments.</title>
        <authorList>
            <person name="Spring S."/>
            <person name="Bunk B."/>
            <person name="Sproer C."/>
        </authorList>
    </citation>
    <scope>NUCLEOTIDE SEQUENCE [LARGE SCALE GENOMIC DNA]</scope>
    <source>
        <strain evidence="3">ST-NAGAB-D1</strain>
    </source>
</reference>
<dbReference type="Gene3D" id="1.10.1330.10">
    <property type="entry name" value="Dockerin domain"/>
    <property type="match status" value="1"/>
</dbReference>
<keyword evidence="1" id="KW-0732">Signal</keyword>
<accession>A0A1U9NQ14</accession>
<proteinExistence type="predicted"/>
<dbReference type="Proteomes" id="UP000189674">
    <property type="component" value="Chromosome"/>
</dbReference>
<dbReference type="GO" id="GO:0004553">
    <property type="term" value="F:hydrolase activity, hydrolyzing O-glycosyl compounds"/>
    <property type="evidence" value="ECO:0007669"/>
    <property type="project" value="InterPro"/>
</dbReference>
<dbReference type="SUPFAM" id="SSF63446">
    <property type="entry name" value="Type I dockerin domain"/>
    <property type="match status" value="1"/>
</dbReference>
<name>A0A1U9NQ14_9BACT</name>
<dbReference type="PROSITE" id="PS00018">
    <property type="entry name" value="EF_HAND_1"/>
    <property type="match status" value="1"/>
</dbReference>
<protein>
    <recommendedName>
        <fullName evidence="4">Dockerin domain-containing protein</fullName>
    </recommendedName>
</protein>
<feature type="signal peptide" evidence="1">
    <location>
        <begin position="1"/>
        <end position="19"/>
    </location>
</feature>
<evidence type="ECO:0000313" key="2">
    <source>
        <dbReference type="EMBL" id="AQT69808.1"/>
    </source>
</evidence>
<dbReference type="CDD" id="cd11576">
    <property type="entry name" value="GH99_GH71_like_2"/>
    <property type="match status" value="1"/>
</dbReference>